<dbReference type="PANTHER" id="PTHR47245">
    <property type="entry name" value="PEPTIDYLPROLYL ISOMERASE"/>
    <property type="match status" value="1"/>
</dbReference>
<dbReference type="InterPro" id="IPR027304">
    <property type="entry name" value="Trigger_fact/SurA_dom_sf"/>
</dbReference>
<name>A0A1F7JCN0_9BACT</name>
<evidence type="ECO:0000256" key="1">
    <source>
        <dbReference type="ARBA" id="ARBA00000971"/>
    </source>
</evidence>
<keyword evidence="6" id="KW-0472">Membrane</keyword>
<comment type="caution">
    <text evidence="7">The sequence shown here is derived from an EMBL/GenBank/DDBJ whole genome shotgun (WGS) entry which is preliminary data.</text>
</comment>
<evidence type="ECO:0000256" key="6">
    <source>
        <dbReference type="SAM" id="Phobius"/>
    </source>
</evidence>
<sequence length="204" mass="23799">MQLKQEKKLMPNLIKKIAYLLLLIIVFFIGLFFKDLFPVAVVDGGIITRRDFAQQLTKNNGKQTLNVLIARKLVEVEMIKRNIKISDSQINSEIQTIKKNLVHNDTSFKQSLQQQGKTLEQFKTEIKLELAIQELFKPNIKITDIDIDNYLSSNNVQKSTQVAIYESQKIAVQNILLKQQIVKRFQQWLDHEFNNNRVKLFVNL</sequence>
<organism evidence="7 8">
    <name type="scientific">Candidatus Roizmanbacteria bacterium RIFCSPLOWO2_02_FULL_36_11</name>
    <dbReference type="NCBI Taxonomy" id="1802071"/>
    <lineage>
        <taxon>Bacteria</taxon>
        <taxon>Candidatus Roizmaniibacteriota</taxon>
    </lineage>
</organism>
<dbReference type="SUPFAM" id="SSF109998">
    <property type="entry name" value="Triger factor/SurA peptide-binding domain-like"/>
    <property type="match status" value="1"/>
</dbReference>
<feature type="transmembrane region" description="Helical" evidence="6">
    <location>
        <begin position="12"/>
        <end position="33"/>
    </location>
</feature>
<protein>
    <recommendedName>
        <fullName evidence="2">peptidylprolyl isomerase</fullName>
        <ecNumber evidence="2">5.2.1.8</ecNumber>
    </recommendedName>
</protein>
<evidence type="ECO:0000256" key="5">
    <source>
        <dbReference type="ARBA" id="ARBA00023235"/>
    </source>
</evidence>
<proteinExistence type="predicted"/>
<dbReference type="EC" id="5.2.1.8" evidence="2"/>
<dbReference type="PANTHER" id="PTHR47245:SF1">
    <property type="entry name" value="FOLDASE PROTEIN PRSA"/>
    <property type="match status" value="1"/>
</dbReference>
<dbReference type="Pfam" id="PF13624">
    <property type="entry name" value="SurA_N_3"/>
    <property type="match status" value="1"/>
</dbReference>
<keyword evidence="6" id="KW-0812">Transmembrane</keyword>
<evidence type="ECO:0000256" key="2">
    <source>
        <dbReference type="ARBA" id="ARBA00013194"/>
    </source>
</evidence>
<gene>
    <name evidence="7" type="ORF">A3H78_03515</name>
</gene>
<dbReference type="InterPro" id="IPR050245">
    <property type="entry name" value="PrsA_foldase"/>
</dbReference>
<evidence type="ECO:0000313" key="8">
    <source>
        <dbReference type="Proteomes" id="UP000177418"/>
    </source>
</evidence>
<keyword evidence="4" id="KW-0697">Rotamase</keyword>
<dbReference type="Proteomes" id="UP000177418">
    <property type="component" value="Unassembled WGS sequence"/>
</dbReference>
<dbReference type="Gene3D" id="1.10.4030.10">
    <property type="entry name" value="Porin chaperone SurA, peptide-binding domain"/>
    <property type="match status" value="1"/>
</dbReference>
<evidence type="ECO:0000256" key="4">
    <source>
        <dbReference type="ARBA" id="ARBA00023110"/>
    </source>
</evidence>
<dbReference type="GO" id="GO:0003755">
    <property type="term" value="F:peptidyl-prolyl cis-trans isomerase activity"/>
    <property type="evidence" value="ECO:0007669"/>
    <property type="project" value="UniProtKB-KW"/>
</dbReference>
<keyword evidence="3" id="KW-0732">Signal</keyword>
<dbReference type="EMBL" id="MGAV01000021">
    <property type="protein sequence ID" value="OGK53345.1"/>
    <property type="molecule type" value="Genomic_DNA"/>
</dbReference>
<evidence type="ECO:0000313" key="7">
    <source>
        <dbReference type="EMBL" id="OGK53345.1"/>
    </source>
</evidence>
<dbReference type="AlphaFoldDB" id="A0A1F7JCN0"/>
<comment type="catalytic activity">
    <reaction evidence="1">
        <text>[protein]-peptidylproline (omega=180) = [protein]-peptidylproline (omega=0)</text>
        <dbReference type="Rhea" id="RHEA:16237"/>
        <dbReference type="Rhea" id="RHEA-COMP:10747"/>
        <dbReference type="Rhea" id="RHEA-COMP:10748"/>
        <dbReference type="ChEBI" id="CHEBI:83833"/>
        <dbReference type="ChEBI" id="CHEBI:83834"/>
        <dbReference type="EC" id="5.2.1.8"/>
    </reaction>
</comment>
<reference evidence="7 8" key="1">
    <citation type="journal article" date="2016" name="Nat. Commun.">
        <title>Thousands of microbial genomes shed light on interconnected biogeochemical processes in an aquifer system.</title>
        <authorList>
            <person name="Anantharaman K."/>
            <person name="Brown C.T."/>
            <person name="Hug L.A."/>
            <person name="Sharon I."/>
            <person name="Castelle C.J."/>
            <person name="Probst A.J."/>
            <person name="Thomas B.C."/>
            <person name="Singh A."/>
            <person name="Wilkins M.J."/>
            <person name="Karaoz U."/>
            <person name="Brodie E.L."/>
            <person name="Williams K.H."/>
            <person name="Hubbard S.S."/>
            <person name="Banfield J.F."/>
        </authorList>
    </citation>
    <scope>NUCLEOTIDE SEQUENCE [LARGE SCALE GENOMIC DNA]</scope>
</reference>
<keyword evidence="5" id="KW-0413">Isomerase</keyword>
<keyword evidence="6" id="KW-1133">Transmembrane helix</keyword>
<accession>A0A1F7JCN0</accession>
<evidence type="ECO:0000256" key="3">
    <source>
        <dbReference type="ARBA" id="ARBA00022729"/>
    </source>
</evidence>